<dbReference type="Proteomes" id="UP000325797">
    <property type="component" value="Chromosome"/>
</dbReference>
<gene>
    <name evidence="3" type="ORF">FRZ61_27380</name>
</gene>
<feature type="signal peptide" evidence="2">
    <location>
        <begin position="1"/>
        <end position="21"/>
    </location>
</feature>
<proteinExistence type="predicted"/>
<sequence>MRCARRSMISAAVSLGSAALAGASMDAMGLGAIGLGSIDCGRIVSGYLFQLGSGREAFPQKACRKGAERTPSRGARRPRHGSRPLGSRERLLPRLSIGQSDKI</sequence>
<protein>
    <submittedName>
        <fullName evidence="3">Uncharacterized protein</fullName>
    </submittedName>
</protein>
<name>A0A5J6N723_9PROT</name>
<keyword evidence="2" id="KW-0732">Signal</keyword>
<dbReference type="AlphaFoldDB" id="A0A5J6N723"/>
<dbReference type="EMBL" id="CP042582">
    <property type="protein sequence ID" value="QEX22806.1"/>
    <property type="molecule type" value="Genomic_DNA"/>
</dbReference>
<feature type="region of interest" description="Disordered" evidence="1">
    <location>
        <begin position="60"/>
        <end position="103"/>
    </location>
</feature>
<dbReference type="KEGG" id="hadh:FRZ61_27380"/>
<evidence type="ECO:0000256" key="1">
    <source>
        <dbReference type="SAM" id="MobiDB-lite"/>
    </source>
</evidence>
<reference evidence="3 4" key="1">
    <citation type="submission" date="2019-08" db="EMBL/GenBank/DDBJ databases">
        <title>Hyperibacter terrae gen. nov., sp. nov. and Hyperibacter viscosus sp. nov., two new members in the family Rhodospirillaceae isolated from the rhizosphere of Hypericum perforatum.</title>
        <authorList>
            <person name="Noviana Z."/>
        </authorList>
    </citation>
    <scope>NUCLEOTIDE SEQUENCE [LARGE SCALE GENOMIC DNA]</scope>
    <source>
        <strain evidence="3 4">R5959</strain>
    </source>
</reference>
<evidence type="ECO:0000313" key="3">
    <source>
        <dbReference type="EMBL" id="QEX22806.1"/>
    </source>
</evidence>
<organism evidence="3 4">
    <name type="scientific">Hypericibacter adhaerens</name>
    <dbReference type="NCBI Taxonomy" id="2602016"/>
    <lineage>
        <taxon>Bacteria</taxon>
        <taxon>Pseudomonadati</taxon>
        <taxon>Pseudomonadota</taxon>
        <taxon>Alphaproteobacteria</taxon>
        <taxon>Rhodospirillales</taxon>
        <taxon>Dongiaceae</taxon>
        <taxon>Hypericibacter</taxon>
    </lineage>
</organism>
<keyword evidence="4" id="KW-1185">Reference proteome</keyword>
<feature type="chain" id="PRO_5023913111" evidence="2">
    <location>
        <begin position="22"/>
        <end position="103"/>
    </location>
</feature>
<evidence type="ECO:0000256" key="2">
    <source>
        <dbReference type="SAM" id="SignalP"/>
    </source>
</evidence>
<accession>A0A5J6N723</accession>
<evidence type="ECO:0000313" key="4">
    <source>
        <dbReference type="Proteomes" id="UP000325797"/>
    </source>
</evidence>